<dbReference type="Gene3D" id="1.20.1270.60">
    <property type="entry name" value="Arfaptin homology (AH) domain/BAR domain"/>
    <property type="match status" value="1"/>
</dbReference>
<evidence type="ECO:0000256" key="7">
    <source>
        <dbReference type="SAM" id="MobiDB-lite"/>
    </source>
</evidence>
<dbReference type="SUPFAM" id="SSF50044">
    <property type="entry name" value="SH3-domain"/>
    <property type="match status" value="1"/>
</dbReference>
<feature type="compositionally biased region" description="Low complexity" evidence="7">
    <location>
        <begin position="332"/>
        <end position="345"/>
    </location>
</feature>
<evidence type="ECO:0000256" key="1">
    <source>
        <dbReference type="ARBA" id="ARBA00004245"/>
    </source>
</evidence>
<dbReference type="InterPro" id="IPR027267">
    <property type="entry name" value="AH/BAR_dom_sf"/>
</dbReference>
<name>A0ABQ6MC47_9STRA</name>
<feature type="domain" description="SH3" evidence="8">
    <location>
        <begin position="495"/>
        <end position="553"/>
    </location>
</feature>
<dbReference type="Pfam" id="PF14604">
    <property type="entry name" value="SH3_9"/>
    <property type="match status" value="1"/>
</dbReference>
<feature type="compositionally biased region" description="Basic and acidic residues" evidence="7">
    <location>
        <begin position="305"/>
        <end position="315"/>
    </location>
</feature>
<dbReference type="CDD" id="cd00174">
    <property type="entry name" value="SH3"/>
    <property type="match status" value="1"/>
</dbReference>
<evidence type="ECO:0000256" key="2">
    <source>
        <dbReference type="ARBA" id="ARBA00022443"/>
    </source>
</evidence>
<dbReference type="PANTHER" id="PTHR47174:SF3">
    <property type="entry name" value="BRIDGING INTEGRATOR 3"/>
    <property type="match status" value="1"/>
</dbReference>
<evidence type="ECO:0000313" key="9">
    <source>
        <dbReference type="EMBL" id="GMI23555.1"/>
    </source>
</evidence>
<feature type="coiled-coil region" evidence="6">
    <location>
        <begin position="178"/>
        <end position="223"/>
    </location>
</feature>
<evidence type="ECO:0000256" key="6">
    <source>
        <dbReference type="SAM" id="Coils"/>
    </source>
</evidence>
<keyword evidence="3" id="KW-0963">Cytoplasm</keyword>
<comment type="subcellular location">
    <subcellularLocation>
        <location evidence="1">Cytoplasm</location>
        <location evidence="1">Cytoskeleton</location>
    </subcellularLocation>
</comment>
<evidence type="ECO:0000256" key="4">
    <source>
        <dbReference type="ARBA" id="ARBA00023212"/>
    </source>
</evidence>
<dbReference type="InterPro" id="IPR001452">
    <property type="entry name" value="SH3_domain"/>
</dbReference>
<comment type="caution">
    <text evidence="9">The sequence shown here is derived from an EMBL/GenBank/DDBJ whole genome shotgun (WGS) entry which is preliminary data.</text>
</comment>
<protein>
    <recommendedName>
        <fullName evidence="8">SH3 domain-containing protein</fullName>
    </recommendedName>
</protein>
<evidence type="ECO:0000259" key="8">
    <source>
        <dbReference type="PROSITE" id="PS50002"/>
    </source>
</evidence>
<dbReference type="Gene3D" id="2.30.30.40">
    <property type="entry name" value="SH3 Domains"/>
    <property type="match status" value="1"/>
</dbReference>
<gene>
    <name evidence="9" type="ORF">TeGR_g12707</name>
</gene>
<feature type="region of interest" description="Disordered" evidence="7">
    <location>
        <begin position="302"/>
        <end position="499"/>
    </location>
</feature>
<feature type="compositionally biased region" description="Low complexity" evidence="7">
    <location>
        <begin position="376"/>
        <end position="386"/>
    </location>
</feature>
<dbReference type="InterPro" id="IPR046982">
    <property type="entry name" value="BIN3/RVS161-like"/>
</dbReference>
<evidence type="ECO:0000313" key="10">
    <source>
        <dbReference type="Proteomes" id="UP001165060"/>
    </source>
</evidence>
<dbReference type="SMART" id="SM00326">
    <property type="entry name" value="SH3"/>
    <property type="match status" value="1"/>
</dbReference>
<accession>A0ABQ6MC47</accession>
<dbReference type="Pfam" id="PF03114">
    <property type="entry name" value="BAR"/>
    <property type="match status" value="1"/>
</dbReference>
<evidence type="ECO:0000256" key="5">
    <source>
        <dbReference type="PROSITE-ProRule" id="PRU00192"/>
    </source>
</evidence>
<keyword evidence="10" id="KW-1185">Reference proteome</keyword>
<dbReference type="EMBL" id="BRYB01002662">
    <property type="protein sequence ID" value="GMI23555.1"/>
    <property type="molecule type" value="Genomic_DNA"/>
</dbReference>
<dbReference type="CDD" id="cd07307">
    <property type="entry name" value="BAR"/>
    <property type="match status" value="1"/>
</dbReference>
<keyword evidence="4" id="KW-0206">Cytoskeleton</keyword>
<organism evidence="9 10">
    <name type="scientific">Tetraparma gracilis</name>
    <dbReference type="NCBI Taxonomy" id="2962635"/>
    <lineage>
        <taxon>Eukaryota</taxon>
        <taxon>Sar</taxon>
        <taxon>Stramenopiles</taxon>
        <taxon>Ochrophyta</taxon>
        <taxon>Bolidophyceae</taxon>
        <taxon>Parmales</taxon>
        <taxon>Triparmaceae</taxon>
        <taxon>Tetraparma</taxon>
    </lineage>
</organism>
<feature type="compositionally biased region" description="Gly residues" evidence="7">
    <location>
        <begin position="450"/>
        <end position="459"/>
    </location>
</feature>
<keyword evidence="2 5" id="KW-0728">SH3 domain</keyword>
<proteinExistence type="predicted"/>
<dbReference type="Proteomes" id="UP001165060">
    <property type="component" value="Unassembled WGS sequence"/>
</dbReference>
<evidence type="ECO:0000256" key="3">
    <source>
        <dbReference type="ARBA" id="ARBA00022490"/>
    </source>
</evidence>
<dbReference type="SMART" id="SM00721">
    <property type="entry name" value="BAR"/>
    <property type="match status" value="1"/>
</dbReference>
<dbReference type="PRINTS" id="PR00452">
    <property type="entry name" value="SH3DOMAIN"/>
</dbReference>
<dbReference type="SUPFAM" id="SSF103657">
    <property type="entry name" value="BAR/IMD domain-like"/>
    <property type="match status" value="1"/>
</dbReference>
<sequence>MPTFKDFKRRGVETFLQAVGASETVTDAVYNEEYAKFQEMVDDLNEIGAGLSEYLISLKSNYGLGNDLACVLDSYYNGELARDWIQTNPGLSHLTLHNETQKFCAAWQENDEVVRKSVAHVWITRGLTPMRAFVNTVTPDIEEACMTRENMRKDADSYRRRYNLATKAMQSAATPEKKAEKQQEQAKLSMKLDRAQKAFEEQNAMVKQELEKAKIARDEAIEMMVVTVAACQMELFEQSYKRLIGATSSFPADKMQQVRQNVQNVIRAGGPNPSEISSRGSIIGAAVSQVGNVMTGKAMPGDYRQAAREQEEKEASALQQARQVAMADEQARAGGVVPGAAAKRASNGPPIPPKRGGGGPPALPSRGGAGGGGGAPAVPKWGAAKSAPPPVPSRGGGGAGPPAVPTKFGGGGAPKFGGGGGGPPKFGGGGGPPKFGGGGGGGPPPPPVRAGGGGGGGGPPAIPSRGAPAIPTRGGGGPPAIPTKKTGPPPPPRASAKKTATALYDNVPDDTDELAFAAGDKIEVLSKDASGWWEGQHVKSGKKGIFPANFVEE</sequence>
<keyword evidence="6" id="KW-0175">Coiled coil</keyword>
<dbReference type="InterPro" id="IPR036028">
    <property type="entry name" value="SH3-like_dom_sf"/>
</dbReference>
<dbReference type="PROSITE" id="PS50002">
    <property type="entry name" value="SH3"/>
    <property type="match status" value="1"/>
</dbReference>
<reference evidence="9 10" key="1">
    <citation type="journal article" date="2023" name="Commun. Biol.">
        <title>Genome analysis of Parmales, the sister group of diatoms, reveals the evolutionary specialization of diatoms from phago-mixotrophs to photoautotrophs.</title>
        <authorList>
            <person name="Ban H."/>
            <person name="Sato S."/>
            <person name="Yoshikawa S."/>
            <person name="Yamada K."/>
            <person name="Nakamura Y."/>
            <person name="Ichinomiya M."/>
            <person name="Sato N."/>
            <person name="Blanc-Mathieu R."/>
            <person name="Endo H."/>
            <person name="Kuwata A."/>
            <person name="Ogata H."/>
        </authorList>
    </citation>
    <scope>NUCLEOTIDE SEQUENCE [LARGE SCALE GENOMIC DNA]</scope>
</reference>
<feature type="compositionally biased region" description="Gly residues" evidence="7">
    <location>
        <begin position="408"/>
        <end position="441"/>
    </location>
</feature>
<dbReference type="InterPro" id="IPR004148">
    <property type="entry name" value="BAR_dom"/>
</dbReference>
<dbReference type="PANTHER" id="PTHR47174">
    <property type="entry name" value="BRIDGING INTEGRATOR 3"/>
    <property type="match status" value="1"/>
</dbReference>